<dbReference type="CDD" id="cd02953">
    <property type="entry name" value="DsbDgamma"/>
    <property type="match status" value="1"/>
</dbReference>
<feature type="chain" id="PRO_5004723550" description="Thioredoxin domain-containing protein" evidence="7">
    <location>
        <begin position="25"/>
        <end position="692"/>
    </location>
</feature>
<feature type="transmembrane region" description="Helical" evidence="6">
    <location>
        <begin position="452"/>
        <end position="479"/>
    </location>
</feature>
<feature type="signal peptide" evidence="7">
    <location>
        <begin position="1"/>
        <end position="24"/>
    </location>
</feature>
<dbReference type="InterPro" id="IPR028250">
    <property type="entry name" value="DsbDN"/>
</dbReference>
<accession>V4NJ69</accession>
<evidence type="ECO:0000256" key="2">
    <source>
        <dbReference type="ARBA" id="ARBA00022692"/>
    </source>
</evidence>
<evidence type="ECO:0000313" key="11">
    <source>
        <dbReference type="Proteomes" id="UP000017837"/>
    </source>
</evidence>
<proteinExistence type="predicted"/>
<dbReference type="eggNOG" id="COG4233">
    <property type="taxonomic scope" value="Bacteria"/>
</dbReference>
<sequence length="692" mass="72398">MGSFLKSVLCAAAFILLLPITSEASDDHLALSLVPAHETVAAGGDIVIGLKQVPDAGWHTYWLNPGDTGLATEINWNLPSGLTAGAIHWPVPQRLTYAGLVTYGYEGPSILVTHIHVPKGLAPGTRLPVKAHVGTLVCHDVCEPVTADLAVTLTVGTPVPGAGALTRAVDALPQPINLSAQPQTKKGMVTLDFAAPAGTPPFRLSPASLKGLYFFSESQDLIAPGASQVFTPLPSGFRLQVKAGDTPWPAKGEGGVLKLNNGQAYQVQVSAAMTPVPVTTPGSERLPFMGLVTALGLAFLGGLVLNLMPCVFPILSMKLLALTRTGHDKAMARHESFLYGVGAMLSFLALAGMLEVARHLGAALGWGFQMQSPLVTAALSLLLLLVGLNMSGLFEVGGRLQALAGNVSVGKPSVHPYASAFMTGVLAVVVAAPCTAPFMATAIGVALAQGGLVSLAIFAALGLGFVLPFVLMAHILTVIPAVARFMPKPGPWMDRLRHALALPMYAAALWMIWVFAQQVSPVGLGILLMALFIIAFSLIGGRTRRWLAIAGTSLGVVIGLAGALQTSTSSTAAATLATAPYEAFSIARLEALQSQGKPVLVDLTAAWCVTCKVNERTALSDARVLKAFRRTGTVYMVGDWTRQDAGITAYLRTFGRSGVPLYVYYEPGHKPVVLPQVLNGSRLASLLTGQAE</sequence>
<evidence type="ECO:0000259" key="8">
    <source>
        <dbReference type="Pfam" id="PF02683"/>
    </source>
</evidence>
<evidence type="ECO:0000256" key="1">
    <source>
        <dbReference type="ARBA" id="ARBA00004141"/>
    </source>
</evidence>
<dbReference type="Pfam" id="PF13899">
    <property type="entry name" value="Thioredoxin_7"/>
    <property type="match status" value="1"/>
</dbReference>
<feature type="transmembrane region" description="Helical" evidence="6">
    <location>
        <begin position="336"/>
        <end position="354"/>
    </location>
</feature>
<dbReference type="GO" id="GO:0016020">
    <property type="term" value="C:membrane"/>
    <property type="evidence" value="ECO:0007669"/>
    <property type="project" value="UniProtKB-SubCell"/>
</dbReference>
<dbReference type="GO" id="GO:0045454">
    <property type="term" value="P:cell redox homeostasis"/>
    <property type="evidence" value="ECO:0007669"/>
    <property type="project" value="TreeGrafter"/>
</dbReference>
<dbReference type="EMBL" id="AWGB01000082">
    <property type="protein sequence ID" value="ESQ81887.1"/>
    <property type="molecule type" value="Genomic_DNA"/>
</dbReference>
<dbReference type="OrthoDB" id="9811036at2"/>
<dbReference type="InterPro" id="IPR003834">
    <property type="entry name" value="Cyt_c_assmbl_TM_dom"/>
</dbReference>
<dbReference type="Pfam" id="PF02683">
    <property type="entry name" value="DsbD_TM"/>
    <property type="match status" value="1"/>
</dbReference>
<evidence type="ECO:0000259" key="9">
    <source>
        <dbReference type="Pfam" id="PF11412"/>
    </source>
</evidence>
<dbReference type="PATRIC" id="fig|1121022.4.peg.4377"/>
<keyword evidence="7" id="KW-0732">Signal</keyword>
<dbReference type="GO" id="GO:0017004">
    <property type="term" value="P:cytochrome complex assembly"/>
    <property type="evidence" value="ECO:0007669"/>
    <property type="project" value="UniProtKB-KW"/>
</dbReference>
<feature type="transmembrane region" description="Helical" evidence="6">
    <location>
        <begin position="499"/>
        <end position="516"/>
    </location>
</feature>
<dbReference type="STRING" id="1121022.GCA_000376105_04192"/>
<dbReference type="AlphaFoldDB" id="V4NJ69"/>
<organism evidence="10 11">
    <name type="scientific">Asticcacaulis benevestitus DSM 16100 = ATCC BAA-896</name>
    <dbReference type="NCBI Taxonomy" id="1121022"/>
    <lineage>
        <taxon>Bacteria</taxon>
        <taxon>Pseudomonadati</taxon>
        <taxon>Pseudomonadota</taxon>
        <taxon>Alphaproteobacteria</taxon>
        <taxon>Caulobacterales</taxon>
        <taxon>Caulobacteraceae</taxon>
        <taxon>Asticcacaulis</taxon>
    </lineage>
</organism>
<evidence type="ECO:0000256" key="5">
    <source>
        <dbReference type="ARBA" id="ARBA00023136"/>
    </source>
</evidence>
<keyword evidence="11" id="KW-1185">Reference proteome</keyword>
<keyword evidence="5 6" id="KW-0472">Membrane</keyword>
<feature type="transmembrane region" description="Helical" evidence="6">
    <location>
        <begin position="522"/>
        <end position="539"/>
    </location>
</feature>
<dbReference type="Pfam" id="PF11412">
    <property type="entry name" value="DsbD_N"/>
    <property type="match status" value="1"/>
</dbReference>
<evidence type="ECO:0000313" key="10">
    <source>
        <dbReference type="EMBL" id="ESQ81887.1"/>
    </source>
</evidence>
<dbReference type="PANTHER" id="PTHR32234:SF3">
    <property type="entry name" value="SUPPRESSION OF COPPER SENSITIVITY PROTEIN"/>
    <property type="match status" value="1"/>
</dbReference>
<feature type="domain" description="Cytochrome C biogenesis protein transmembrane" evidence="8">
    <location>
        <begin position="294"/>
        <end position="512"/>
    </location>
</feature>
<evidence type="ECO:0000256" key="3">
    <source>
        <dbReference type="ARBA" id="ARBA00022748"/>
    </source>
</evidence>
<evidence type="ECO:0000256" key="6">
    <source>
        <dbReference type="SAM" id="Phobius"/>
    </source>
</evidence>
<evidence type="ECO:0008006" key="12">
    <source>
        <dbReference type="Google" id="ProtNLM"/>
    </source>
</evidence>
<feature type="transmembrane region" description="Helical" evidence="6">
    <location>
        <begin position="546"/>
        <end position="564"/>
    </location>
</feature>
<evidence type="ECO:0000256" key="4">
    <source>
        <dbReference type="ARBA" id="ARBA00022989"/>
    </source>
</evidence>
<feature type="transmembrane region" description="Helical" evidence="6">
    <location>
        <begin position="417"/>
        <end position="440"/>
    </location>
</feature>
<gene>
    <name evidence="10" type="ORF">ABENE_21365</name>
</gene>
<keyword evidence="4 6" id="KW-1133">Transmembrane helix</keyword>
<dbReference type="SUPFAM" id="SSF52833">
    <property type="entry name" value="Thioredoxin-like"/>
    <property type="match status" value="1"/>
</dbReference>
<dbReference type="Proteomes" id="UP000017837">
    <property type="component" value="Unassembled WGS sequence"/>
</dbReference>
<dbReference type="RefSeq" id="WP_018083871.1">
    <property type="nucleotide sequence ID" value="NZ_AQWM01000048.1"/>
</dbReference>
<dbReference type="PANTHER" id="PTHR32234">
    <property type="entry name" value="THIOL:DISULFIDE INTERCHANGE PROTEIN DSBD"/>
    <property type="match status" value="1"/>
</dbReference>
<protein>
    <recommendedName>
        <fullName evidence="12">Thioredoxin domain-containing protein</fullName>
    </recommendedName>
</protein>
<comment type="caution">
    <text evidence="10">The sequence shown here is derived from an EMBL/GenBank/DDBJ whole genome shotgun (WGS) entry which is preliminary data.</text>
</comment>
<keyword evidence="2 6" id="KW-0812">Transmembrane</keyword>
<dbReference type="InterPro" id="IPR036249">
    <property type="entry name" value="Thioredoxin-like_sf"/>
</dbReference>
<dbReference type="GO" id="GO:0015035">
    <property type="term" value="F:protein-disulfide reductase activity"/>
    <property type="evidence" value="ECO:0007669"/>
    <property type="project" value="TreeGrafter"/>
</dbReference>
<dbReference type="InterPro" id="IPR035671">
    <property type="entry name" value="DsbD_gamma"/>
</dbReference>
<evidence type="ECO:0000256" key="7">
    <source>
        <dbReference type="SAM" id="SignalP"/>
    </source>
</evidence>
<dbReference type="Gene3D" id="3.40.30.10">
    <property type="entry name" value="Glutaredoxin"/>
    <property type="match status" value="1"/>
</dbReference>
<dbReference type="eggNOG" id="COG4232">
    <property type="taxonomic scope" value="Bacteria"/>
</dbReference>
<name>V4NJ69_9CAUL</name>
<keyword evidence="3" id="KW-0201">Cytochrome c-type biogenesis</keyword>
<feature type="transmembrane region" description="Helical" evidence="6">
    <location>
        <begin position="374"/>
        <end position="396"/>
    </location>
</feature>
<comment type="subcellular location">
    <subcellularLocation>
        <location evidence="1">Membrane</location>
        <topology evidence="1">Multi-pass membrane protein</topology>
    </subcellularLocation>
</comment>
<feature type="transmembrane region" description="Helical" evidence="6">
    <location>
        <begin position="288"/>
        <end position="315"/>
    </location>
</feature>
<feature type="domain" description="Thiol:disulfide interchange protein DsbD N-terminal" evidence="9">
    <location>
        <begin position="35"/>
        <end position="150"/>
    </location>
</feature>
<reference evidence="10 11" key="1">
    <citation type="journal article" date="2014" name="Nature">
        <title>Sequential evolution of bacterial morphology by co-option of a developmental regulator.</title>
        <authorList>
            <person name="Jiang C."/>
            <person name="Brown P.J."/>
            <person name="Ducret A."/>
            <person name="Brun Y.V."/>
        </authorList>
    </citation>
    <scope>NUCLEOTIDE SEQUENCE [LARGE SCALE GENOMIC DNA]</scope>
    <source>
        <strain evidence="10 11">DSM 16100</strain>
    </source>
</reference>